<proteinExistence type="predicted"/>
<dbReference type="GO" id="GO:0005524">
    <property type="term" value="F:ATP binding"/>
    <property type="evidence" value="ECO:0007669"/>
    <property type="project" value="InterPro"/>
</dbReference>
<dbReference type="PANTHER" id="PTHR44167:SF18">
    <property type="entry name" value="PROTEIN KINASE DOMAIN-CONTAINING PROTEIN"/>
    <property type="match status" value="1"/>
</dbReference>
<dbReference type="OrthoDB" id="10252171at2759"/>
<dbReference type="SUPFAM" id="SSF56112">
    <property type="entry name" value="Protein kinase-like (PK-like)"/>
    <property type="match status" value="1"/>
</dbReference>
<dbReference type="EMBL" id="KN847044">
    <property type="protein sequence ID" value="KIW25562.1"/>
    <property type="molecule type" value="Genomic_DNA"/>
</dbReference>
<evidence type="ECO:0000313" key="2">
    <source>
        <dbReference type="EMBL" id="KIW25562.1"/>
    </source>
</evidence>
<name>A0A0D2AKS1_9EURO</name>
<dbReference type="Gene3D" id="1.10.510.10">
    <property type="entry name" value="Transferase(Phosphotransferase) domain 1"/>
    <property type="match status" value="1"/>
</dbReference>
<dbReference type="Pfam" id="PF00069">
    <property type="entry name" value="Pkinase"/>
    <property type="match status" value="1"/>
</dbReference>
<gene>
    <name evidence="2" type="ORF">PV07_08729</name>
</gene>
<sequence>MPKCLQDCLWAKEEDLYLPLDRVDITKQPLSGSQHYHENCIMHRDIKPDNVMMGVVEGDGKSARWLCKFTDHGAVKVTRQLVAGQAGSPFYCAPEILDRKPYGERVDVWSLGVLSVVLFTGHDPIRDNPYVDIYPQSSSEVRGWMNLVSKFIKLCYDPKWRPLLNNMLMEKPLKRWPARRCQMFMADPSQPRDRIVSILPALSSKE</sequence>
<keyword evidence="3" id="KW-1185">Reference proteome</keyword>
<evidence type="ECO:0000313" key="3">
    <source>
        <dbReference type="Proteomes" id="UP000054466"/>
    </source>
</evidence>
<dbReference type="SMART" id="SM00220">
    <property type="entry name" value="S_TKc"/>
    <property type="match status" value="1"/>
</dbReference>
<dbReference type="RefSeq" id="XP_016245778.1">
    <property type="nucleotide sequence ID" value="XM_016395922.1"/>
</dbReference>
<protein>
    <recommendedName>
        <fullName evidence="1">Protein kinase domain-containing protein</fullName>
    </recommendedName>
</protein>
<dbReference type="GO" id="GO:0004674">
    <property type="term" value="F:protein serine/threonine kinase activity"/>
    <property type="evidence" value="ECO:0007669"/>
    <property type="project" value="TreeGrafter"/>
</dbReference>
<evidence type="ECO:0000259" key="1">
    <source>
        <dbReference type="PROSITE" id="PS50011"/>
    </source>
</evidence>
<dbReference type="VEuPathDB" id="FungiDB:PV07_08729"/>
<dbReference type="Proteomes" id="UP000054466">
    <property type="component" value="Unassembled WGS sequence"/>
</dbReference>
<dbReference type="GO" id="GO:0005634">
    <property type="term" value="C:nucleus"/>
    <property type="evidence" value="ECO:0007669"/>
    <property type="project" value="TreeGrafter"/>
</dbReference>
<organism evidence="2 3">
    <name type="scientific">Cladophialophora immunda</name>
    <dbReference type="NCBI Taxonomy" id="569365"/>
    <lineage>
        <taxon>Eukaryota</taxon>
        <taxon>Fungi</taxon>
        <taxon>Dikarya</taxon>
        <taxon>Ascomycota</taxon>
        <taxon>Pezizomycotina</taxon>
        <taxon>Eurotiomycetes</taxon>
        <taxon>Chaetothyriomycetidae</taxon>
        <taxon>Chaetothyriales</taxon>
        <taxon>Herpotrichiellaceae</taxon>
        <taxon>Cladophialophora</taxon>
    </lineage>
</organism>
<dbReference type="GO" id="GO:0044773">
    <property type="term" value="P:mitotic DNA damage checkpoint signaling"/>
    <property type="evidence" value="ECO:0007669"/>
    <property type="project" value="TreeGrafter"/>
</dbReference>
<reference evidence="2 3" key="1">
    <citation type="submission" date="2015-01" db="EMBL/GenBank/DDBJ databases">
        <title>The Genome Sequence of Cladophialophora immunda CBS83496.</title>
        <authorList>
            <consortium name="The Broad Institute Genomics Platform"/>
            <person name="Cuomo C."/>
            <person name="de Hoog S."/>
            <person name="Gorbushina A."/>
            <person name="Stielow B."/>
            <person name="Teixiera M."/>
            <person name="Abouelleil A."/>
            <person name="Chapman S.B."/>
            <person name="Priest M."/>
            <person name="Young S.K."/>
            <person name="Wortman J."/>
            <person name="Nusbaum C."/>
            <person name="Birren B."/>
        </authorList>
    </citation>
    <scope>NUCLEOTIDE SEQUENCE [LARGE SCALE GENOMIC DNA]</scope>
    <source>
        <strain evidence="2 3">CBS 83496</strain>
    </source>
</reference>
<dbReference type="GeneID" id="27347923"/>
<dbReference type="GO" id="GO:0005737">
    <property type="term" value="C:cytoplasm"/>
    <property type="evidence" value="ECO:0007669"/>
    <property type="project" value="TreeGrafter"/>
</dbReference>
<dbReference type="HOGENOM" id="CLU_1331819_0_0_1"/>
<dbReference type="AlphaFoldDB" id="A0A0D2AKS1"/>
<feature type="domain" description="Protein kinase" evidence="1">
    <location>
        <begin position="1"/>
        <end position="185"/>
    </location>
</feature>
<dbReference type="PROSITE" id="PS00108">
    <property type="entry name" value="PROTEIN_KINASE_ST"/>
    <property type="match status" value="1"/>
</dbReference>
<dbReference type="PROSITE" id="PS50011">
    <property type="entry name" value="PROTEIN_KINASE_DOM"/>
    <property type="match status" value="1"/>
</dbReference>
<accession>A0A0D2AKS1</accession>
<dbReference type="PANTHER" id="PTHR44167">
    <property type="entry name" value="OVARIAN-SPECIFIC SERINE/THREONINE-PROTEIN KINASE LOK-RELATED"/>
    <property type="match status" value="1"/>
</dbReference>
<dbReference type="InterPro" id="IPR000719">
    <property type="entry name" value="Prot_kinase_dom"/>
</dbReference>
<dbReference type="STRING" id="569365.A0A0D2AKS1"/>
<dbReference type="InterPro" id="IPR011009">
    <property type="entry name" value="Kinase-like_dom_sf"/>
</dbReference>
<dbReference type="InterPro" id="IPR008271">
    <property type="entry name" value="Ser/Thr_kinase_AS"/>
</dbReference>